<sequence length="2663" mass="297489">MPEGKEEVMDWLYQFVKSLGGQGIAIQSLSEKFDENFREEIVANEQIKDEVWQDFINRDDVRIEGSEEEVGVMKSLELSDTVALGYGVRKVVVQAESIDVEMVDTALEEPSEKDSKQRIASSNEGPAASIALIDPSRPVILDRITPIQRAREPMEQLTTVSNDSSTKPVPGSVIPDVTTPMQQLPEPQEQLDSIPNGSFTKAAPSSEPRSGNKKSYKIADDPRGTQGSQRRLQSLLNAARAEADGFHTPKIAPLPNNNEPKVVESNGHPPAKSTHTPTPEIDNPPETNADTIVVDSHIIRPDSSEQASNNTATTSDNQRDAVHISIPKHPIKVHSSRTGQSAPIVGYQYQSPQSSSAPSKGAQQTTPIEDAADNIDYFAREVTRHGPVPGQRKRGRPKTTGRQTTPSSSAMEVGFPKDPASMSFSSLAELESFQTPKLAPKKRGRPKGSTVKRQELSSESRPEIPSGDTADTGLQISESGLRTSRRQPKPRKFFTPTQTASPEPEPAVVENPGKSEASSTPSKSKPHRRHREPIFTSYEDLLREEDDKKRKAGIDGVYINPLDSKEGRSMARKKTFVVLIKSTKLRDPDLLENRKGTWIEVLAERRKALQSIVESEAAKIVAATEEEKFKKRKRDEKFETDNSKRPRPSDTESQNTLELLGAGIEKSLDEPIPGPEILSEAPSAVTAKPSEAPIIDTEKTSDLPIFRPAEPLERPSLNSVSFPSNEELALEFEKFKALSAAKPSTSNTNPDSFPSNEELALEFEKFNSEFSRQADSIQTEARSAATQQSQQTRWNGSLETHQTHATMRNSLTAASNLNSHISPYREQSEYEQVAGRHYQQPYRGNAPTISTSSPADRYRSPYEDDRQATPSFPAPNPWLARSPTHIHTPDYRSPMHQSPVQKSQDRQDPMQDSWPAGFLLPLPPKPPQTRPKIQWPAGFLAPVALPSEASPFSPMSIDSIQQSSPDSVSQSLNPSTSSHTSQENLTNSLAPYGSPRSTNRPHVFQPRSVSPVPYNLSPYSRTAVSAKIQQPQSLVGRKDSLGQMQVSSPLSQQFGPIESSLSKQHAMITDSHAHPARPEIERKAHTQSPTLLPPSAPSTNSHTHPYRSEIEQQAQAQALSETQVQASPSSVQGPVLMQSLEESQPDPASHQNQPSKTVETRTKFTSVEPIPVQSHRSPSIQPCPEPTPELKQRNKSIPNIEKIPSPQISAVMSSILPEFSTSLAETTGAVPPAVNPDDLEGFEKADAIPFESIFARMSSIYNSVMGNLILSSDKTTLKFWSMAEGITEPIWTMQVCKMAENPIVSMPGSNPMELRLKEKMDDESITAHRFLIARTKQAHKSANEMRANLVTARIFVQMANPQIIQAEDPEVIALKPWKCEKCGSRFKNKEGIKYHLSKSQTTCNPNWKAPSTKPRQHGKPQKETPKKEKVTKEKSKSVASPEKEVQPKPSDQSESESEHGDSDDSVFEWAAKVAGLKKSPNKNRGDRGDPVIGRDGKVYKSLGGERPALLKIAEIVKEKPLLVEELAKIPSLPQTPEHSLPKSVSPLSKEKVVKDIILCLLQANNNALPGERGLWFAFVACWLKYYHNSRVLPEHKLFVRALDELLEDGTLSKITFDFAGARSRTITRSILFDPKAVAPTSADITKMQDDTKANHPDFYIPVGFSPPSVVLEILNSIGKLPPLAPKISETQLNEVLGSDEELGRGDSSDDEFKPEVHALDAEDDLEDDPMDLDVDSDCGGSEFSPFSGFTPTRELQFHPLYQQVPANIDGSQPIKPRTRRPMHTSNFEEPERRKRIIASQEHVWSPQSTMLQNSANSAWNTPAKPKRTYKLRERLPEPTTFIQGDSGSWSVRPFGHGVNPIFARPNKITVGNPQGEHYLQQREDSHRPVIHPNKPIMRPSVPSKFFLNKNLQGDLVGRPDGQIEISKTTGQPKRNYTYHTRSQKNPDISRHTGLAKRAYRSLTPDPMDLTEASINGLTELDILNHYEAKPLEKEIGRQNNPGLDSMPSTPATPGLSHLFFDESAGLWNLAHPFVACTDAEKLKMQWLDRTAFTLETIPYSALEDNDDLPPEQETIIGAKRKRQQKKEPHVGVRKGLKNKWVMPRRLTSAPDDLLGVHRDVRYAAELLGTQMVNYDMNIRRKRQRFKEQGLAVDEEARLTMGIVIIRAMLGGLEMNIDWVILGTVFKDYSLNFLRKWWQVVWAKKKPMVDKLTKDFQEAFIKGYRKGQVQSIDYDHIVDYDFNTLIDWAMSKINTPTQEEKVFDLPNSFPELKKKYALVPETRSNYWSEQYYYTLAAVYQRMNLVNSVPFSNPLKPDALNYEITDYALAKSWCRAAAVTPDHLWDSKAANKLLNRLPSAIIIEAREDLLKNKIITKNKRLRTNGRVYNLPDAFNAVFVRTGKIIFEKQYREAYLFKCELDQKFRNGETIVNIPWGVNEGAVLAITNLQANGCIHIQKSNIRANKFGLTEGGYETRLIDKAKYRFQMDIAPTSSYVYNHTIPNLNAMISEPPFVGARGALPVWRSITGEVIEGMWRKVLLGVTGAFVLRSSIDIEGLERVFAPSLDAWEIKQLIDWGVERGVWQKCDYEGLGATAKEAQDMEGWEVGDWWWMIVGKYLVETVAPRNKEVVDKRAKAAVDGAGVMGKKEWRLLLIIWRGKGLSLDW</sequence>
<feature type="compositionally biased region" description="Basic and acidic residues" evidence="2">
    <location>
        <begin position="630"/>
        <end position="650"/>
    </location>
</feature>
<keyword evidence="1" id="KW-0863">Zinc-finger</keyword>
<feature type="compositionally biased region" description="Low complexity" evidence="2">
    <location>
        <begin position="182"/>
        <end position="191"/>
    </location>
</feature>
<feature type="region of interest" description="Disordered" evidence="2">
    <location>
        <begin position="1112"/>
        <end position="1131"/>
    </location>
</feature>
<feature type="region of interest" description="Disordered" evidence="2">
    <location>
        <begin position="668"/>
        <end position="719"/>
    </location>
</feature>
<keyword evidence="4" id="KW-0396">Initiation factor</keyword>
<comment type="caution">
    <text evidence="4">The sequence shown here is derived from an EMBL/GenBank/DDBJ whole genome shotgun (WGS) entry which is preliminary data.</text>
</comment>
<dbReference type="EMBL" id="JABFCT010000003">
    <property type="protein sequence ID" value="KAF5877119.1"/>
    <property type="molecule type" value="Genomic_DNA"/>
</dbReference>
<dbReference type="Proteomes" id="UP000531561">
    <property type="component" value="Unassembled WGS sequence"/>
</dbReference>
<feature type="compositionally biased region" description="Polar residues" evidence="2">
    <location>
        <begin position="225"/>
        <end position="236"/>
    </location>
</feature>
<dbReference type="InterPro" id="IPR046488">
    <property type="entry name" value="Sfc3/Tfc3_C"/>
</dbReference>
<proteinExistence type="predicted"/>
<name>A0A8H6B0H6_9HELO</name>
<dbReference type="PROSITE" id="PS50157">
    <property type="entry name" value="ZINC_FINGER_C2H2_2"/>
    <property type="match status" value="1"/>
</dbReference>
<dbReference type="InterPro" id="IPR013087">
    <property type="entry name" value="Znf_C2H2_type"/>
</dbReference>
<keyword evidence="5" id="KW-1185">Reference proteome</keyword>
<feature type="compositionally biased region" description="Basic and acidic residues" evidence="2">
    <location>
        <begin position="1420"/>
        <end position="1446"/>
    </location>
</feature>
<feature type="region of interest" description="Disordered" evidence="2">
    <location>
        <begin position="106"/>
        <end position="131"/>
    </location>
</feature>
<feature type="compositionally biased region" description="Polar residues" evidence="2">
    <location>
        <begin position="400"/>
        <end position="410"/>
    </location>
</feature>
<dbReference type="Pfam" id="PF20222">
    <property type="entry name" value="DUF6581"/>
    <property type="match status" value="1"/>
</dbReference>
<feature type="region of interest" description="Disordered" evidence="2">
    <location>
        <begin position="1766"/>
        <end position="1791"/>
    </location>
</feature>
<feature type="region of interest" description="Disordered" evidence="2">
    <location>
        <begin position="1082"/>
        <end position="1104"/>
    </location>
</feature>
<evidence type="ECO:0000256" key="2">
    <source>
        <dbReference type="SAM" id="MobiDB-lite"/>
    </source>
</evidence>
<feature type="compositionally biased region" description="Low complexity" evidence="2">
    <location>
        <begin position="346"/>
        <end position="364"/>
    </location>
</feature>
<dbReference type="GO" id="GO:0008270">
    <property type="term" value="F:zinc ion binding"/>
    <property type="evidence" value="ECO:0007669"/>
    <property type="project" value="UniProtKB-KW"/>
</dbReference>
<keyword evidence="1" id="KW-0862">Zinc</keyword>
<keyword evidence="1" id="KW-0479">Metal-binding</keyword>
<feature type="region of interest" description="Disordered" evidence="2">
    <location>
        <begin position="952"/>
        <end position="1012"/>
    </location>
</feature>
<feature type="compositionally biased region" description="Low complexity" evidence="2">
    <location>
        <begin position="778"/>
        <end position="793"/>
    </location>
</feature>
<dbReference type="GO" id="GO:0003743">
    <property type="term" value="F:translation initiation factor activity"/>
    <property type="evidence" value="ECO:0007669"/>
    <property type="project" value="UniProtKB-KW"/>
</dbReference>
<evidence type="ECO:0000313" key="5">
    <source>
        <dbReference type="Proteomes" id="UP000531561"/>
    </source>
</evidence>
<dbReference type="GeneID" id="59255603"/>
<feature type="domain" description="C2H2-type" evidence="3">
    <location>
        <begin position="1377"/>
        <end position="1405"/>
    </location>
</feature>
<feature type="compositionally biased region" description="Low complexity" evidence="2">
    <location>
        <begin position="953"/>
        <end position="975"/>
    </location>
</feature>
<feature type="compositionally biased region" description="Polar residues" evidence="2">
    <location>
        <begin position="742"/>
        <end position="755"/>
    </location>
</feature>
<feature type="compositionally biased region" description="Polar residues" evidence="2">
    <location>
        <begin position="156"/>
        <end position="167"/>
    </location>
</feature>
<evidence type="ECO:0000313" key="4">
    <source>
        <dbReference type="EMBL" id="KAF5877119.1"/>
    </source>
</evidence>
<feature type="region of interest" description="Disordered" evidence="2">
    <location>
        <begin position="838"/>
        <end position="933"/>
    </location>
</feature>
<feature type="region of interest" description="Disordered" evidence="2">
    <location>
        <begin position="1398"/>
        <end position="1498"/>
    </location>
</feature>
<feature type="region of interest" description="Disordered" evidence="2">
    <location>
        <begin position="630"/>
        <end position="655"/>
    </location>
</feature>
<feature type="compositionally biased region" description="Basic and acidic residues" evidence="2">
    <location>
        <begin position="452"/>
        <end position="462"/>
    </location>
</feature>
<feature type="compositionally biased region" description="Basic residues" evidence="2">
    <location>
        <begin position="483"/>
        <end position="492"/>
    </location>
</feature>
<feature type="region of interest" description="Disordered" evidence="2">
    <location>
        <begin position="1141"/>
        <end position="1193"/>
    </location>
</feature>
<feature type="compositionally biased region" description="Polar residues" evidence="2">
    <location>
        <begin position="976"/>
        <end position="1000"/>
    </location>
</feature>
<organism evidence="4 5">
    <name type="scientific">Botrytis fragariae</name>
    <dbReference type="NCBI Taxonomy" id="1964551"/>
    <lineage>
        <taxon>Eukaryota</taxon>
        <taxon>Fungi</taxon>
        <taxon>Dikarya</taxon>
        <taxon>Ascomycota</taxon>
        <taxon>Pezizomycotina</taxon>
        <taxon>Leotiomycetes</taxon>
        <taxon>Helotiales</taxon>
        <taxon>Sclerotiniaceae</taxon>
        <taxon>Botrytis</taxon>
    </lineage>
</organism>
<evidence type="ECO:0000256" key="1">
    <source>
        <dbReference type="PROSITE-ProRule" id="PRU00042"/>
    </source>
</evidence>
<feature type="region of interest" description="Disordered" evidence="2">
    <location>
        <begin position="147"/>
        <end position="553"/>
    </location>
</feature>
<feature type="compositionally biased region" description="Polar residues" evidence="2">
    <location>
        <begin position="768"/>
        <end position="777"/>
    </location>
</feature>
<feature type="compositionally biased region" description="Polar residues" evidence="2">
    <location>
        <begin position="472"/>
        <end position="482"/>
    </location>
</feature>
<feature type="compositionally biased region" description="Polar residues" evidence="2">
    <location>
        <begin position="304"/>
        <end position="316"/>
    </location>
</feature>
<keyword evidence="4" id="KW-0648">Protein biosynthesis</keyword>
<evidence type="ECO:0000259" key="3">
    <source>
        <dbReference type="PROSITE" id="PS50157"/>
    </source>
</evidence>
<accession>A0A8H6B0H6</accession>
<feature type="compositionally biased region" description="Basic and acidic residues" evidence="2">
    <location>
        <begin position="856"/>
        <end position="867"/>
    </location>
</feature>
<dbReference type="OrthoDB" id="5403573at2759"/>
<gene>
    <name evidence="4" type="ORF">Bfra_001481</name>
</gene>
<protein>
    <submittedName>
        <fullName evidence="4">Putative tfiiic transcription initiation factor complex subunits tfc3 protein</fullName>
    </submittedName>
</protein>
<reference evidence="4 5" key="1">
    <citation type="journal article" date="2020" name="Phytopathology">
        <title>A high-quality genome resource of Botrytis fragariae, a new and rapidly spreading fungal pathogen causing strawberry gray mold in the U.S.A.</title>
        <authorList>
            <person name="Wu Y."/>
            <person name="Saski C.A."/>
            <person name="Schnabel G."/>
            <person name="Xiao S."/>
            <person name="Hu M."/>
        </authorList>
    </citation>
    <scope>NUCLEOTIDE SEQUENCE [LARGE SCALE GENOMIC DNA]</scope>
    <source>
        <strain evidence="4 5">BVB16</strain>
    </source>
</reference>
<feature type="region of interest" description="Disordered" evidence="2">
    <location>
        <begin position="740"/>
        <end position="795"/>
    </location>
</feature>
<feature type="compositionally biased region" description="Basic and acidic residues" evidence="2">
    <location>
        <begin position="1483"/>
        <end position="1498"/>
    </location>
</feature>
<dbReference type="RefSeq" id="XP_037196065.1">
    <property type="nucleotide sequence ID" value="XM_037331911.1"/>
</dbReference>